<sequence length="272" mass="30461">MNSSDLLSDYQIYRSDHVKERSVIQLGSYKSLHTSSLCYDVAWHSDDRILVAKKGKMDLINLNNRSCVERSISFAGDLFTIVPYKDWIVLCINLNDLKTEIVVYGKEFNILKSWQVEGFSCDIAVVDNKVVLSRQNPGNLKVFSLKGESLPDIIWNGSSVGIVGCPPDSVILADREYGKIYKKQLTSGNILWSADVERPFFVCVDSNGITWVRSNDTDCFTLIDPNGMLTKFLTTLDVLLPYATLSGGYSGGCLLTKSFFQGCHRHTQLCND</sequence>
<organism evidence="1 2">
    <name type="scientific">Bugula neritina</name>
    <name type="common">Brown bryozoan</name>
    <name type="synonym">Sertularia neritina</name>
    <dbReference type="NCBI Taxonomy" id="10212"/>
    <lineage>
        <taxon>Eukaryota</taxon>
        <taxon>Metazoa</taxon>
        <taxon>Spiralia</taxon>
        <taxon>Lophotrochozoa</taxon>
        <taxon>Bryozoa</taxon>
        <taxon>Gymnolaemata</taxon>
        <taxon>Cheilostomatida</taxon>
        <taxon>Flustrina</taxon>
        <taxon>Buguloidea</taxon>
        <taxon>Bugulidae</taxon>
        <taxon>Bugula</taxon>
    </lineage>
</organism>
<dbReference type="EMBL" id="VXIV02000782">
    <property type="protein sequence ID" value="KAF6036076.1"/>
    <property type="molecule type" value="Genomic_DNA"/>
</dbReference>
<name>A0A7J7KF32_BUGNE</name>
<proteinExistence type="predicted"/>
<dbReference type="Proteomes" id="UP000593567">
    <property type="component" value="Unassembled WGS sequence"/>
</dbReference>
<dbReference type="Gene3D" id="2.120.10.30">
    <property type="entry name" value="TolB, C-terminal domain"/>
    <property type="match status" value="1"/>
</dbReference>
<dbReference type="AlphaFoldDB" id="A0A7J7KF32"/>
<reference evidence="1" key="1">
    <citation type="submission" date="2020-06" db="EMBL/GenBank/DDBJ databases">
        <title>Draft genome of Bugula neritina, a colonial animal packing powerful symbionts and potential medicines.</title>
        <authorList>
            <person name="Rayko M."/>
        </authorList>
    </citation>
    <scope>NUCLEOTIDE SEQUENCE [LARGE SCALE GENOMIC DNA]</scope>
    <source>
        <strain evidence="1">Kwan_BN1</strain>
    </source>
</reference>
<dbReference type="SUPFAM" id="SSF101898">
    <property type="entry name" value="NHL repeat"/>
    <property type="match status" value="1"/>
</dbReference>
<evidence type="ECO:0000313" key="1">
    <source>
        <dbReference type="EMBL" id="KAF6036076.1"/>
    </source>
</evidence>
<dbReference type="InterPro" id="IPR011042">
    <property type="entry name" value="6-blade_b-propeller_TolB-like"/>
</dbReference>
<accession>A0A7J7KF32</accession>
<evidence type="ECO:0000313" key="2">
    <source>
        <dbReference type="Proteomes" id="UP000593567"/>
    </source>
</evidence>
<protein>
    <submittedName>
        <fullName evidence="1">Uncharacterized protein</fullName>
    </submittedName>
</protein>
<comment type="caution">
    <text evidence="1">The sequence shown here is derived from an EMBL/GenBank/DDBJ whole genome shotgun (WGS) entry which is preliminary data.</text>
</comment>
<gene>
    <name evidence="1" type="ORF">EB796_005603</name>
</gene>
<keyword evidence="2" id="KW-1185">Reference proteome</keyword>